<evidence type="ECO:0000256" key="8">
    <source>
        <dbReference type="ARBA" id="ARBA00022989"/>
    </source>
</evidence>
<evidence type="ECO:0000313" key="19">
    <source>
        <dbReference type="Proteomes" id="UP001652580"/>
    </source>
</evidence>
<dbReference type="Pfam" id="PF21146">
    <property type="entry name" value="ICAM1_3_5_D2"/>
    <property type="match status" value="1"/>
</dbReference>
<organism evidence="19 20">
    <name type="scientific">Balaenoptera acutorostrata</name>
    <name type="common">Common minke whale</name>
    <name type="synonym">Balaena rostrata</name>
    <dbReference type="NCBI Taxonomy" id="9767"/>
    <lineage>
        <taxon>Eukaryota</taxon>
        <taxon>Metazoa</taxon>
        <taxon>Chordata</taxon>
        <taxon>Craniata</taxon>
        <taxon>Vertebrata</taxon>
        <taxon>Euteleostomi</taxon>
        <taxon>Mammalia</taxon>
        <taxon>Eutheria</taxon>
        <taxon>Laurasiatheria</taxon>
        <taxon>Artiodactyla</taxon>
        <taxon>Whippomorpha</taxon>
        <taxon>Cetacea</taxon>
        <taxon>Mysticeti</taxon>
        <taxon>Balaenopteridae</taxon>
        <taxon>Balaenoptera</taxon>
    </lineage>
</organism>
<evidence type="ECO:0000256" key="16">
    <source>
        <dbReference type="SAM" id="Phobius"/>
    </source>
</evidence>
<evidence type="ECO:0000259" key="18">
    <source>
        <dbReference type="PROSITE" id="PS50835"/>
    </source>
</evidence>
<dbReference type="InterPro" id="IPR003988">
    <property type="entry name" value="ICAM"/>
</dbReference>
<dbReference type="Pfam" id="PF03921">
    <property type="entry name" value="ICAM_N"/>
    <property type="match status" value="1"/>
</dbReference>
<dbReference type="InterPro" id="IPR007110">
    <property type="entry name" value="Ig-like_dom"/>
</dbReference>
<evidence type="ECO:0000256" key="14">
    <source>
        <dbReference type="ARBA" id="ARBA00038746"/>
    </source>
</evidence>
<keyword evidence="9 16" id="KW-0472">Membrane</keyword>
<dbReference type="Proteomes" id="UP001652580">
    <property type="component" value="Chromosome 2"/>
</dbReference>
<dbReference type="InterPro" id="IPR047012">
    <property type="entry name" value="ICAM_VCAM"/>
</dbReference>
<dbReference type="Gene3D" id="2.60.40.10">
    <property type="entry name" value="Immunoglobulins"/>
    <property type="match status" value="4"/>
</dbReference>
<keyword evidence="8 16" id="KW-1133">Transmembrane helix</keyword>
<evidence type="ECO:0000256" key="4">
    <source>
        <dbReference type="ARBA" id="ARBA00022729"/>
    </source>
</evidence>
<reference evidence="20" key="2">
    <citation type="submission" date="2025-08" db="UniProtKB">
        <authorList>
            <consortium name="RefSeq"/>
        </authorList>
    </citation>
    <scope>IDENTIFICATION</scope>
</reference>
<evidence type="ECO:0000256" key="12">
    <source>
        <dbReference type="ARBA" id="ARBA00023319"/>
    </source>
</evidence>
<name>A0ABM3T3P4_BALAC</name>
<dbReference type="PANTHER" id="PTHR13771">
    <property type="entry name" value="INTERCELLULAR ADHESION MOLECULE"/>
    <property type="match status" value="1"/>
</dbReference>
<reference evidence="19" key="1">
    <citation type="submission" date="2025-05" db="UniProtKB">
        <authorList>
            <consortium name="RefSeq"/>
        </authorList>
    </citation>
    <scope>NUCLEOTIDE SEQUENCE [LARGE SCALE GENOMIC DNA]</scope>
</reference>
<dbReference type="GeneID" id="103020269"/>
<gene>
    <name evidence="20" type="primary">ICAM1</name>
</gene>
<keyword evidence="11" id="KW-0325">Glycoprotein</keyword>
<keyword evidence="4 17" id="KW-0732">Signal</keyword>
<feature type="domain" description="Ig-like" evidence="18">
    <location>
        <begin position="311"/>
        <end position="389"/>
    </location>
</feature>
<dbReference type="SMART" id="SM00409">
    <property type="entry name" value="IG"/>
    <property type="match status" value="2"/>
</dbReference>
<evidence type="ECO:0000256" key="9">
    <source>
        <dbReference type="ARBA" id="ARBA00023136"/>
    </source>
</evidence>
<evidence type="ECO:0000256" key="11">
    <source>
        <dbReference type="ARBA" id="ARBA00023180"/>
    </source>
</evidence>
<feature type="chain" id="PRO_5045592304" description="Intercellular adhesion molecule 1" evidence="17">
    <location>
        <begin position="28"/>
        <end position="451"/>
    </location>
</feature>
<keyword evidence="7" id="KW-0130">Cell adhesion</keyword>
<dbReference type="PANTHER" id="PTHR13771:SF18">
    <property type="entry name" value="INTERCELLULAR ADHESION MOLECULE 1"/>
    <property type="match status" value="1"/>
</dbReference>
<keyword evidence="5" id="KW-0677">Repeat</keyword>
<feature type="transmembrane region" description="Helical" evidence="16">
    <location>
        <begin position="397"/>
        <end position="419"/>
    </location>
</feature>
<dbReference type="SUPFAM" id="SSF48726">
    <property type="entry name" value="Immunoglobulin"/>
    <property type="match status" value="4"/>
</dbReference>
<sequence length="451" mass="49270">MVPGAAHPAMLALLALLGALLPGPGGAQTSVQPPNAIIPRGSSITVNCSTSCDQHTLLGLETQLAKREVDHGNNWKIFELSGVQKDSMPICYSSCPSGQASALMNLTVYWFPERVELAPLPPWQPVDEHFILRCMVSGGAPRDHLTVVLLHGEKELSRQPAGNGEPAEVTVTVLATRDDHGANFSCRTELDLRSQGLGLFQNSSAPRKLRTFVLPMTDPHLATHRVLEVGTEWQVNCTLDGLFPVSEAEVHLALGDMRLQPTITYNDDSLLAKAWVKGKVEEEGVQYLTCAVNLGGQSRRSQESVTIYNGPRLNERDCLGNWTWQEGSQQTLRCQAWGNPTPKLNCSRKEDGALLPIGDLRPVKREVAGTYQCRATSTCGEVTREVVINVIYHQNNMAIVIPVASVIILGTVVTAACIYNCQRKIQKYELQKARKAQEEAAMKLNTPATPP</sequence>
<evidence type="ECO:0000256" key="17">
    <source>
        <dbReference type="SAM" id="SignalP"/>
    </source>
</evidence>
<feature type="signal peptide" evidence="17">
    <location>
        <begin position="1"/>
        <end position="27"/>
    </location>
</feature>
<evidence type="ECO:0000256" key="10">
    <source>
        <dbReference type="ARBA" id="ARBA00023157"/>
    </source>
</evidence>
<keyword evidence="6" id="KW-0832">Ubl conjugation</keyword>
<dbReference type="InterPro" id="IPR036179">
    <property type="entry name" value="Ig-like_dom_sf"/>
</dbReference>
<dbReference type="PRINTS" id="PR01473">
    <property type="entry name" value="ICAM"/>
</dbReference>
<keyword evidence="12" id="KW-0393">Immunoglobulin domain</keyword>
<comment type="subunit">
    <text evidence="14">Homodimer. Interacts with MUC1 and promotes cell aggregation in epithelial cells. Interacts with ARHGEF26/SGEF. Interacts (on T cell side) with CD81, CD247 and CD9 at immunological synapses between antigen-presenting cells and T cells.</text>
</comment>
<evidence type="ECO:0000256" key="15">
    <source>
        <dbReference type="ARBA" id="ARBA00040566"/>
    </source>
</evidence>
<evidence type="ECO:0000256" key="2">
    <source>
        <dbReference type="ARBA" id="ARBA00005925"/>
    </source>
</evidence>
<keyword evidence="10" id="KW-1015">Disulfide bond</keyword>
<keyword evidence="3 16" id="KW-0812">Transmembrane</keyword>
<evidence type="ECO:0000256" key="1">
    <source>
        <dbReference type="ARBA" id="ARBA00004479"/>
    </source>
</evidence>
<dbReference type="InterPro" id="IPR013768">
    <property type="entry name" value="ICAM_N"/>
</dbReference>
<keyword evidence="19" id="KW-1185">Reference proteome</keyword>
<dbReference type="PRINTS" id="PR01472">
    <property type="entry name" value="ICAMVCAM1"/>
</dbReference>
<evidence type="ECO:0000256" key="6">
    <source>
        <dbReference type="ARBA" id="ARBA00022843"/>
    </source>
</evidence>
<proteinExistence type="inferred from homology"/>
<evidence type="ECO:0000256" key="13">
    <source>
        <dbReference type="ARBA" id="ARBA00037418"/>
    </source>
</evidence>
<comment type="subcellular location">
    <subcellularLocation>
        <location evidence="1">Membrane</location>
        <topology evidence="1">Single-pass type I membrane protein</topology>
    </subcellularLocation>
</comment>
<comment type="function">
    <text evidence="13">ICAM proteins are ligands for the leukocyte adhesion protein LFA-1 (integrin alpha-L/beta-2). During leukocyte trans-endothelial migration, ICAM1 engagement promotes the assembly of endothelial apical cups through ARHGEF26/SGEF and RHOG activation.</text>
</comment>
<dbReference type="InterPro" id="IPR013783">
    <property type="entry name" value="Ig-like_fold"/>
</dbReference>
<dbReference type="InterPro" id="IPR003599">
    <property type="entry name" value="Ig_sub"/>
</dbReference>
<evidence type="ECO:0000256" key="7">
    <source>
        <dbReference type="ARBA" id="ARBA00022889"/>
    </source>
</evidence>
<comment type="similarity">
    <text evidence="2">Belongs to the immunoglobulin superfamily. ICAM family.</text>
</comment>
<evidence type="ECO:0000313" key="20">
    <source>
        <dbReference type="RefSeq" id="XP_057396708.1"/>
    </source>
</evidence>
<dbReference type="PROSITE" id="PS50835">
    <property type="entry name" value="IG_LIKE"/>
    <property type="match status" value="1"/>
</dbReference>
<dbReference type="InterPro" id="IPR048679">
    <property type="entry name" value="ICAM1_3_5_D2"/>
</dbReference>
<evidence type="ECO:0000256" key="3">
    <source>
        <dbReference type="ARBA" id="ARBA00022692"/>
    </source>
</evidence>
<evidence type="ECO:0000256" key="5">
    <source>
        <dbReference type="ARBA" id="ARBA00022737"/>
    </source>
</evidence>
<dbReference type="RefSeq" id="XP_057396708.1">
    <property type="nucleotide sequence ID" value="XM_057540725.1"/>
</dbReference>
<accession>A0ABM3T3P4</accession>
<dbReference type="InterPro" id="IPR003987">
    <property type="entry name" value="ICAM_VCAM_N"/>
</dbReference>
<protein>
    <recommendedName>
        <fullName evidence="15">Intercellular adhesion molecule 1</fullName>
    </recommendedName>
</protein>